<dbReference type="NCBIfam" id="TIGR04056">
    <property type="entry name" value="OMP_RagA_SusC"/>
    <property type="match status" value="1"/>
</dbReference>
<evidence type="ECO:0000256" key="11">
    <source>
        <dbReference type="ARBA" id="ARBA00023237"/>
    </source>
</evidence>
<name>A0A3E1P0V2_9BACT</name>
<dbReference type="GO" id="GO:0009279">
    <property type="term" value="C:cell outer membrane"/>
    <property type="evidence" value="ECO:0007669"/>
    <property type="project" value="UniProtKB-SubCell"/>
</dbReference>
<dbReference type="InterPro" id="IPR011662">
    <property type="entry name" value="Secretin/TonB_short_N"/>
</dbReference>
<feature type="domain" description="Secretin/TonB short N-terminal" evidence="15">
    <location>
        <begin position="55"/>
        <end position="106"/>
    </location>
</feature>
<keyword evidence="8 13" id="KW-0798">TonB box</keyword>
<dbReference type="EMBL" id="QTJV01000006">
    <property type="protein sequence ID" value="RFM33826.1"/>
    <property type="molecule type" value="Genomic_DNA"/>
</dbReference>
<dbReference type="PANTHER" id="PTHR30069:SF29">
    <property type="entry name" value="HEMOGLOBIN AND HEMOGLOBIN-HAPTOGLOBIN-BINDING PROTEIN 1-RELATED"/>
    <property type="match status" value="1"/>
</dbReference>
<comment type="subcellular location">
    <subcellularLocation>
        <location evidence="1 12">Cell outer membrane</location>
        <topology evidence="1 12">Multi-pass membrane protein</topology>
    </subcellularLocation>
</comment>
<proteinExistence type="inferred from homology"/>
<evidence type="ECO:0000256" key="5">
    <source>
        <dbReference type="ARBA" id="ARBA00022692"/>
    </source>
</evidence>
<evidence type="ECO:0000259" key="15">
    <source>
        <dbReference type="SMART" id="SM00965"/>
    </source>
</evidence>
<dbReference type="Gene3D" id="3.55.50.30">
    <property type="match status" value="1"/>
</dbReference>
<dbReference type="GO" id="GO:0044718">
    <property type="term" value="P:siderophore transmembrane transport"/>
    <property type="evidence" value="ECO:0007669"/>
    <property type="project" value="TreeGrafter"/>
</dbReference>
<keyword evidence="4" id="KW-0410">Iron transport</keyword>
<dbReference type="SUPFAM" id="SSF56935">
    <property type="entry name" value="Porins"/>
    <property type="match status" value="1"/>
</dbReference>
<dbReference type="Gene3D" id="2.170.130.10">
    <property type="entry name" value="TonB-dependent receptor, plug domain"/>
    <property type="match status" value="1"/>
</dbReference>
<dbReference type="Pfam" id="PF07660">
    <property type="entry name" value="STN"/>
    <property type="match status" value="1"/>
</dbReference>
<dbReference type="Pfam" id="PF07715">
    <property type="entry name" value="Plug"/>
    <property type="match status" value="1"/>
</dbReference>
<evidence type="ECO:0000256" key="6">
    <source>
        <dbReference type="ARBA" id="ARBA00022729"/>
    </source>
</evidence>
<dbReference type="Pfam" id="PF00593">
    <property type="entry name" value="TonB_dep_Rec_b-barrel"/>
    <property type="match status" value="1"/>
</dbReference>
<evidence type="ECO:0000256" key="13">
    <source>
        <dbReference type="RuleBase" id="RU003357"/>
    </source>
</evidence>
<dbReference type="Pfam" id="PF13715">
    <property type="entry name" value="CarbopepD_reg_2"/>
    <property type="match status" value="1"/>
</dbReference>
<keyword evidence="9 12" id="KW-0472">Membrane</keyword>
<evidence type="ECO:0000256" key="14">
    <source>
        <dbReference type="SAM" id="SignalP"/>
    </source>
</evidence>
<reference evidence="16 17" key="1">
    <citation type="submission" date="2018-08" db="EMBL/GenBank/DDBJ databases">
        <title>Chitinophaga sp. K20C18050901, a novel bacterium isolated from forest soil.</title>
        <authorList>
            <person name="Wang C."/>
        </authorList>
    </citation>
    <scope>NUCLEOTIDE SEQUENCE [LARGE SCALE GENOMIC DNA]</scope>
    <source>
        <strain evidence="16 17">K20C18050901</strain>
    </source>
</reference>
<evidence type="ECO:0000313" key="16">
    <source>
        <dbReference type="EMBL" id="RFM33826.1"/>
    </source>
</evidence>
<dbReference type="InterPro" id="IPR000531">
    <property type="entry name" value="Beta-barrel_TonB"/>
</dbReference>
<dbReference type="PANTHER" id="PTHR30069">
    <property type="entry name" value="TONB-DEPENDENT OUTER MEMBRANE RECEPTOR"/>
    <property type="match status" value="1"/>
</dbReference>
<accession>A0A3E1P0V2</accession>
<keyword evidence="10" id="KW-0675">Receptor</keyword>
<dbReference type="NCBIfam" id="TIGR04057">
    <property type="entry name" value="SusC_RagA_signa"/>
    <property type="match status" value="1"/>
</dbReference>
<sequence>MPITKIKTDMRSSLIAFFIAALFMTGSVMAQTINYTAKKVSLEKAISTIKQQTGYSVMYNPDILSGAPAVSVNAKDMPLKEYLEQILAGNPLKYTIENKTIFIKHDHSKMNHEDGGGFRMVRIFHVTGKVTGEDGQALPLVSVAIGNTPYGGTTDKEGVFTLHEVKEMQTLTFTYMGYKKLSVSIAACCGKESLPEGVSSTMVDPSKLSLTVRLEPDVKSLGEIAIANTGYQLVSRERSSAAMTTVNEKELNTQLNNNMTTALEGKVAGVSFYRGEPAIRGTNTFGNDTAGAKPLLVIDGMITEGELADINVYDIESVTVLKDAAASSIYGARAANGVIVLTTKKGKRGAGVQINVNADHFITMKPDVAKMHYASTSQIIDYETDKYNYELNNYGGNITELFNSYGNTGSGTIKYYSPLYALYQNQANGKVTQEEVDNTIAQWRKNDYIRDYTKYVWKNEMKQRYNISLSNAGDKTNTYVSVNYEGNQQRVMNNTSDILSVYFKNTYSVNKWLDVTAGLNGRYSTETTTYDLYNTYDLQPRYSTILDANGNKVYADYVNVEDGFSSSDGMNAQVAGAIAGNSNFKSVKFNVLDELNNGLTKNNTLWLRSFTDVNIRFSKHLKYGVKLQYEMSRKELSMQNEADSYRMRYLYNAMLTYNSTTGKYTESIPTGDRLYTANSRARNFTFRQQLDYNNDFKVAGKNSSLFAIAGMETRELYTPGINSSLIYGYNPVTLSSTLVDWYSMTENGINSYLYGTTTLSYTPGKVRTTTRHRYVSFYGNFGYTFNERYNLTGSVRVDQTDLFGTDPKYRYRPLWSVGGGWNAKNEHFLQDVSWLNFLKLRTTYGIGGNVDQSTSPFIRATLKSDNLFPGLQYSNVSTLPNPKLRWEKTATLNFGVDYTIFNNVLSGSIDYYRKYSSDLLATTDLDPTVGNTSMTINNGAMSNRGVEIMVNSTWMNRKDFTLASRLTVGFNRNRIEKVTHSVTDAYNLIGSPNANYYAGTPLNAVYAYQYAGMTNGYPTFYDQDGKVNVTFDATGTPTTVTALNQPAVVKLMGTSTPRYTAFFQQMAGYKGFELTVNFAYYGGHKMRKDAINLNGFDQKDESLARRYNENNTNTDVPRLQVDYPAALMAYASTLSTYYSYSDLQVVSAASMRLRNVALAYTLSGKYCKLLHVKGLRLTAQANNLWLWTANNDDIDPETFSLNTGFRNLPTPKSYLFGAALSF</sequence>
<keyword evidence="17" id="KW-1185">Reference proteome</keyword>
<evidence type="ECO:0000256" key="12">
    <source>
        <dbReference type="PROSITE-ProRule" id="PRU01360"/>
    </source>
</evidence>
<dbReference type="AlphaFoldDB" id="A0A3E1P0V2"/>
<protein>
    <submittedName>
        <fullName evidence="16">SusC/RagA family TonB-linked outer membrane protein</fullName>
    </submittedName>
</protein>
<dbReference type="SUPFAM" id="SSF49464">
    <property type="entry name" value="Carboxypeptidase regulatory domain-like"/>
    <property type="match status" value="1"/>
</dbReference>
<comment type="caution">
    <text evidence="16">The sequence shown here is derived from an EMBL/GenBank/DDBJ whole genome shotgun (WGS) entry which is preliminary data.</text>
</comment>
<keyword evidence="5 12" id="KW-0812">Transmembrane</keyword>
<dbReference type="InterPro" id="IPR023996">
    <property type="entry name" value="TonB-dep_OMP_SusC/RagA"/>
</dbReference>
<keyword evidence="2 12" id="KW-0813">Transport</keyword>
<evidence type="ECO:0000256" key="2">
    <source>
        <dbReference type="ARBA" id="ARBA00022448"/>
    </source>
</evidence>
<keyword evidence="7" id="KW-0408">Iron</keyword>
<dbReference type="SMART" id="SM00965">
    <property type="entry name" value="STN"/>
    <property type="match status" value="1"/>
</dbReference>
<gene>
    <name evidence="16" type="ORF">DXN04_17875</name>
</gene>
<evidence type="ECO:0000256" key="10">
    <source>
        <dbReference type="ARBA" id="ARBA00023170"/>
    </source>
</evidence>
<feature type="chain" id="PRO_5017776493" evidence="14">
    <location>
        <begin position="31"/>
        <end position="1222"/>
    </location>
</feature>
<dbReference type="InterPro" id="IPR012910">
    <property type="entry name" value="Plug_dom"/>
</dbReference>
<dbReference type="InterPro" id="IPR008969">
    <property type="entry name" value="CarboxyPept-like_regulatory"/>
</dbReference>
<evidence type="ECO:0000256" key="3">
    <source>
        <dbReference type="ARBA" id="ARBA00022452"/>
    </source>
</evidence>
<evidence type="ECO:0000256" key="8">
    <source>
        <dbReference type="ARBA" id="ARBA00023077"/>
    </source>
</evidence>
<dbReference type="InterPro" id="IPR037066">
    <property type="entry name" value="Plug_dom_sf"/>
</dbReference>
<dbReference type="Proteomes" id="UP000261174">
    <property type="component" value="Unassembled WGS sequence"/>
</dbReference>
<keyword evidence="11 12" id="KW-0998">Cell outer membrane</keyword>
<keyword evidence="6 14" id="KW-0732">Signal</keyword>
<dbReference type="InterPro" id="IPR036942">
    <property type="entry name" value="Beta-barrel_TonB_sf"/>
</dbReference>
<dbReference type="InterPro" id="IPR039426">
    <property type="entry name" value="TonB-dep_rcpt-like"/>
</dbReference>
<evidence type="ECO:0000256" key="7">
    <source>
        <dbReference type="ARBA" id="ARBA00023004"/>
    </source>
</evidence>
<organism evidence="16 17">
    <name type="scientific">Chitinophaga silvisoli</name>
    <dbReference type="NCBI Taxonomy" id="2291814"/>
    <lineage>
        <taxon>Bacteria</taxon>
        <taxon>Pseudomonadati</taxon>
        <taxon>Bacteroidota</taxon>
        <taxon>Chitinophagia</taxon>
        <taxon>Chitinophagales</taxon>
        <taxon>Chitinophagaceae</taxon>
        <taxon>Chitinophaga</taxon>
    </lineage>
</organism>
<evidence type="ECO:0000313" key="17">
    <source>
        <dbReference type="Proteomes" id="UP000261174"/>
    </source>
</evidence>
<dbReference type="InterPro" id="IPR023997">
    <property type="entry name" value="TonB-dep_OMP_SusC/RagA_CS"/>
</dbReference>
<evidence type="ECO:0000256" key="4">
    <source>
        <dbReference type="ARBA" id="ARBA00022496"/>
    </source>
</evidence>
<dbReference type="Gene3D" id="2.40.170.20">
    <property type="entry name" value="TonB-dependent receptor, beta-barrel domain"/>
    <property type="match status" value="1"/>
</dbReference>
<dbReference type="GO" id="GO:0015344">
    <property type="term" value="F:siderophore uptake transmembrane transporter activity"/>
    <property type="evidence" value="ECO:0007669"/>
    <property type="project" value="TreeGrafter"/>
</dbReference>
<keyword evidence="4" id="KW-0406">Ion transport</keyword>
<keyword evidence="3 12" id="KW-1134">Transmembrane beta strand</keyword>
<feature type="signal peptide" evidence="14">
    <location>
        <begin position="1"/>
        <end position="30"/>
    </location>
</feature>
<dbReference type="PROSITE" id="PS52016">
    <property type="entry name" value="TONB_DEPENDENT_REC_3"/>
    <property type="match status" value="1"/>
</dbReference>
<evidence type="ECO:0000256" key="1">
    <source>
        <dbReference type="ARBA" id="ARBA00004571"/>
    </source>
</evidence>
<comment type="similarity">
    <text evidence="12 13">Belongs to the TonB-dependent receptor family.</text>
</comment>
<evidence type="ECO:0000256" key="9">
    <source>
        <dbReference type="ARBA" id="ARBA00023136"/>
    </source>
</evidence>